<accession>A0A7I4NM51</accession>
<dbReference type="WBParaSite" id="Bm4206b.1">
    <property type="protein sequence ID" value="Bm4206b.1"/>
    <property type="gene ID" value="WBGene00224467"/>
</dbReference>
<proteinExistence type="predicted"/>
<reference evidence="4" key="2">
    <citation type="submission" date="2020-12" db="UniProtKB">
        <authorList>
            <consortium name="WormBaseParasite"/>
        </authorList>
    </citation>
    <scope>IDENTIFICATION</scope>
</reference>
<feature type="compositionally biased region" description="Polar residues" evidence="2">
    <location>
        <begin position="38"/>
        <end position="48"/>
    </location>
</feature>
<protein>
    <submittedName>
        <fullName evidence="4">Uncharacterized protein</fullName>
    </submittedName>
</protein>
<feature type="compositionally biased region" description="Low complexity" evidence="2">
    <location>
        <begin position="53"/>
        <end position="63"/>
    </location>
</feature>
<organism evidence="3 4">
    <name type="scientific">Brugia malayi</name>
    <name type="common">Filarial nematode worm</name>
    <dbReference type="NCBI Taxonomy" id="6279"/>
    <lineage>
        <taxon>Eukaryota</taxon>
        <taxon>Metazoa</taxon>
        <taxon>Ecdysozoa</taxon>
        <taxon>Nematoda</taxon>
        <taxon>Chromadorea</taxon>
        <taxon>Rhabditida</taxon>
        <taxon>Spirurina</taxon>
        <taxon>Spiruromorpha</taxon>
        <taxon>Filarioidea</taxon>
        <taxon>Onchocercidae</taxon>
        <taxon>Brugia</taxon>
    </lineage>
</organism>
<dbReference type="Proteomes" id="UP000006672">
    <property type="component" value="Unassembled WGS sequence"/>
</dbReference>
<feature type="coiled-coil region" evidence="1">
    <location>
        <begin position="226"/>
        <end position="390"/>
    </location>
</feature>
<dbReference type="AlphaFoldDB" id="A0A7I4NM51"/>
<feature type="compositionally biased region" description="Basic and acidic residues" evidence="2">
    <location>
        <begin position="621"/>
        <end position="660"/>
    </location>
</feature>
<evidence type="ECO:0000313" key="3">
    <source>
        <dbReference type="Proteomes" id="UP000006672"/>
    </source>
</evidence>
<feature type="region of interest" description="Disordered" evidence="2">
    <location>
        <begin position="38"/>
        <end position="66"/>
    </location>
</feature>
<feature type="region of interest" description="Disordered" evidence="2">
    <location>
        <begin position="621"/>
        <end position="710"/>
    </location>
</feature>
<dbReference type="InParanoid" id="A0A7I4NM51"/>
<keyword evidence="3" id="KW-1185">Reference proteome</keyword>
<feature type="coiled-coil region" evidence="1">
    <location>
        <begin position="419"/>
        <end position="529"/>
    </location>
</feature>
<feature type="region of interest" description="Disordered" evidence="2">
    <location>
        <begin position="135"/>
        <end position="159"/>
    </location>
</feature>
<evidence type="ECO:0000313" key="4">
    <source>
        <dbReference type="WBParaSite" id="Bm4206b.1"/>
    </source>
</evidence>
<evidence type="ECO:0000256" key="2">
    <source>
        <dbReference type="SAM" id="MobiDB-lite"/>
    </source>
</evidence>
<feature type="compositionally biased region" description="Basic and acidic residues" evidence="2">
    <location>
        <begin position="135"/>
        <end position="151"/>
    </location>
</feature>
<dbReference type="FunCoup" id="A0A7I4NM51">
    <property type="interactions" value="460"/>
</dbReference>
<dbReference type="PANTHER" id="PTHR23159:SF31">
    <property type="entry name" value="CENTROSOME-ASSOCIATED PROTEIN CEP250 ISOFORM X1"/>
    <property type="match status" value="1"/>
</dbReference>
<name>A0A7I4NM51_BRUMA</name>
<evidence type="ECO:0000256" key="1">
    <source>
        <dbReference type="SAM" id="Coils"/>
    </source>
</evidence>
<reference evidence="3" key="1">
    <citation type="journal article" date="2007" name="Science">
        <title>Draft genome of the filarial nematode parasite Brugia malayi.</title>
        <authorList>
            <person name="Ghedin E."/>
            <person name="Wang S."/>
            <person name="Spiro D."/>
            <person name="Caler E."/>
            <person name="Zhao Q."/>
            <person name="Crabtree J."/>
            <person name="Allen J.E."/>
            <person name="Delcher A.L."/>
            <person name="Guiliano D.B."/>
            <person name="Miranda-Saavedra D."/>
            <person name="Angiuoli S.V."/>
            <person name="Creasy T."/>
            <person name="Amedeo P."/>
            <person name="Haas B."/>
            <person name="El-Sayed N.M."/>
            <person name="Wortman J.R."/>
            <person name="Feldblyum T."/>
            <person name="Tallon L."/>
            <person name="Schatz M."/>
            <person name="Shumway M."/>
            <person name="Koo H."/>
            <person name="Salzberg S.L."/>
            <person name="Schobel S."/>
            <person name="Pertea M."/>
            <person name="Pop M."/>
            <person name="White O."/>
            <person name="Barton G.J."/>
            <person name="Carlow C.K."/>
            <person name="Crawford M.J."/>
            <person name="Daub J."/>
            <person name="Dimmic M.W."/>
            <person name="Estes C.F."/>
            <person name="Foster J.M."/>
            <person name="Ganatra M."/>
            <person name="Gregory W.F."/>
            <person name="Johnson N.M."/>
            <person name="Jin J."/>
            <person name="Komuniecki R."/>
            <person name="Korf I."/>
            <person name="Kumar S."/>
            <person name="Laney S."/>
            <person name="Li B.W."/>
            <person name="Li W."/>
            <person name="Lindblom T.H."/>
            <person name="Lustigman S."/>
            <person name="Ma D."/>
            <person name="Maina C.V."/>
            <person name="Martin D.M."/>
            <person name="McCarter J.P."/>
            <person name="McReynolds L."/>
            <person name="Mitreva M."/>
            <person name="Nutman T.B."/>
            <person name="Parkinson J."/>
            <person name="Peregrin-Alvarez J.M."/>
            <person name="Poole C."/>
            <person name="Ren Q."/>
            <person name="Saunders L."/>
            <person name="Sluder A.E."/>
            <person name="Smith K."/>
            <person name="Stanke M."/>
            <person name="Unnasch T.R."/>
            <person name="Ware J."/>
            <person name="Wei A.D."/>
            <person name="Weil G."/>
            <person name="Williams D.J."/>
            <person name="Zhang Y."/>
            <person name="Williams S.A."/>
            <person name="Fraser-Liggett C."/>
            <person name="Slatko B."/>
            <person name="Blaxter M.L."/>
            <person name="Scott A.L."/>
        </authorList>
    </citation>
    <scope>NUCLEOTIDE SEQUENCE</scope>
    <source>
        <strain evidence="3">FR3</strain>
    </source>
</reference>
<feature type="region of interest" description="Disordered" evidence="2">
    <location>
        <begin position="168"/>
        <end position="187"/>
    </location>
</feature>
<sequence length="710" mass="82554">MNQRQRKQFGSAGNLAIKGTGYMGFNKTSCHRLQQNVQSSATMMSQRSAAHRTMSTSTTTTKTTLRKSGSIGNMRNIVTSSVPSIKTTTSKETRTCPCRQNDLEQSAIHLQEQYARQLQQQIYLLELENNYLKHSTEKGSRKNNENDDSYHSDTSPSLSVTTNLAISREHDSSGIDNPDDENDKEKSWRIRKRVSYAEPEVTETSIPSNSYDMKSSSYTTDQAELLHKLEELYQRERKLEECLKQKTTETERIAYENTQLSDYIEELKAKLQRNEENFARDKCALMEEVVELQRRLDYLTPALADKESLVAKMEIEKDELTDKLRHATNQLQMTIDERNRDERVLFDVEEEKKNEIDRLLKTIRHLENTLKEMENKEASLIDNITSMKRSLREEQLTAKKDKAVAEKALEENSVLIKENSHLSAEITRLEMRIKALNQQIDHTQEKQMKLAENASLKETEKSLKAELLKMEGRLQTEQERNRRTIAELEQYRKAEESARESRGRMQKELDALKVLSESLSNENKSLRHEKFILTERCDELLKKGSSLTDNVTNLTTDVESLKEINLGLHQKMNEVKEISSQKNEIDYLQEHNRDLLKKVKNQENELQKYRERYETIEKRYRETSDELQKQTAMRQEKSEEYDKLAKRVLELSDSVKDKKPTPPGITMRQSKLPTPWPDKSCQHQSSPISEQSATVQQTSKQIQINERRTS</sequence>
<feature type="compositionally biased region" description="Polar residues" evidence="2">
    <location>
        <begin position="682"/>
        <end position="704"/>
    </location>
</feature>
<keyword evidence="1" id="KW-0175">Coiled coil</keyword>
<dbReference type="PANTHER" id="PTHR23159">
    <property type="entry name" value="CENTROSOMAL PROTEIN 2"/>
    <property type="match status" value="1"/>
</dbReference>